<feature type="transmembrane region" description="Helical" evidence="6">
    <location>
        <begin position="104"/>
        <end position="122"/>
    </location>
</feature>
<dbReference type="AlphaFoldDB" id="A0A7X0FNJ4"/>
<evidence type="ECO:0000256" key="2">
    <source>
        <dbReference type="ARBA" id="ARBA00022692"/>
    </source>
</evidence>
<keyword evidence="9" id="KW-1185">Reference proteome</keyword>
<dbReference type="GO" id="GO:0016020">
    <property type="term" value="C:membrane"/>
    <property type="evidence" value="ECO:0007669"/>
    <property type="project" value="UniProtKB-SubCell"/>
</dbReference>
<evidence type="ECO:0000256" key="4">
    <source>
        <dbReference type="ARBA" id="ARBA00023136"/>
    </source>
</evidence>
<evidence type="ECO:0000256" key="5">
    <source>
        <dbReference type="SAM" id="MobiDB-lite"/>
    </source>
</evidence>
<feature type="transmembrane region" description="Helical" evidence="6">
    <location>
        <begin position="160"/>
        <end position="181"/>
    </location>
</feature>
<evidence type="ECO:0000256" key="6">
    <source>
        <dbReference type="SAM" id="Phobius"/>
    </source>
</evidence>
<dbReference type="EMBL" id="JACHML010000001">
    <property type="protein sequence ID" value="MBB6390262.1"/>
    <property type="molecule type" value="Genomic_DNA"/>
</dbReference>
<comment type="caution">
    <text evidence="8">The sequence shown here is derived from an EMBL/GenBank/DDBJ whole genome shotgun (WGS) entry which is preliminary data.</text>
</comment>
<dbReference type="InterPro" id="IPR007016">
    <property type="entry name" value="O-antigen_ligase-rel_domated"/>
</dbReference>
<feature type="domain" description="O-antigen ligase-related" evidence="7">
    <location>
        <begin position="290"/>
        <end position="430"/>
    </location>
</feature>
<dbReference type="PANTHER" id="PTHR37422">
    <property type="entry name" value="TEICHURONIC ACID BIOSYNTHESIS PROTEIN TUAE"/>
    <property type="match status" value="1"/>
</dbReference>
<gene>
    <name evidence="8" type="ORF">HD594_000575</name>
</gene>
<evidence type="ECO:0000256" key="3">
    <source>
        <dbReference type="ARBA" id="ARBA00022989"/>
    </source>
</evidence>
<feature type="transmembrane region" description="Helical" evidence="6">
    <location>
        <begin position="254"/>
        <end position="273"/>
    </location>
</feature>
<keyword evidence="8" id="KW-0436">Ligase</keyword>
<proteinExistence type="predicted"/>
<sequence length="529" mass="56064">MTHLAPIDSDATPSAATGDETAPARTGVRQLIAGAIVAVIAVASVLLLPPLIAGAVLLTVALLYLARRLVFSWIGGLTILVAVVMFIPVRRYSLPIPLPFALEPYRVVLILLLIAVLGALVLDRTRRWQPVAFGWPIGIFVGTLMLSVIVNGTSLVEQNLASTAVGALVNYGILLSTFYIVRQLVTTERIVMGLLTGLVWSGVIVAILATFERATRVNVFWRLSTFLPLDLLTDESAAFRAGGYRSYASAQHPIALSVMLCMLIPIAIYLARYGARPVNDINRRIAYGGAVVFLLLGVLSAVSRTAVVVLAVMVLLALILRPMLGVTLIALGLPALVAGYLILPKVFDTLIGSFLDVDSLIASQKTSAGWGGAGRLADLEPAMALARQHPFFGTGVGSRIVIGDDANAFILDNQVLGTLLEAGAVGVIGLAVLVLTPPIMLLRYAFTTARHAPRYAMLAFTLSVSMAGYIAALFFYDAFGFYQTFFVLMFLFACGAWLLTASPPAIAARDGAPVATEGTADPVAAESPS</sequence>
<feature type="transmembrane region" description="Helical" evidence="6">
    <location>
        <begin position="285"/>
        <end position="316"/>
    </location>
</feature>
<feature type="transmembrane region" description="Helical" evidence="6">
    <location>
        <begin position="323"/>
        <end position="343"/>
    </location>
</feature>
<dbReference type="GO" id="GO:0016874">
    <property type="term" value="F:ligase activity"/>
    <property type="evidence" value="ECO:0007669"/>
    <property type="project" value="UniProtKB-KW"/>
</dbReference>
<feature type="transmembrane region" description="Helical" evidence="6">
    <location>
        <begin position="422"/>
        <end position="443"/>
    </location>
</feature>
<feature type="region of interest" description="Disordered" evidence="5">
    <location>
        <begin position="1"/>
        <end position="21"/>
    </location>
</feature>
<dbReference type="Proteomes" id="UP000537775">
    <property type="component" value="Unassembled WGS sequence"/>
</dbReference>
<feature type="transmembrane region" description="Helical" evidence="6">
    <location>
        <begin position="134"/>
        <end position="154"/>
    </location>
</feature>
<dbReference type="Pfam" id="PF04932">
    <property type="entry name" value="Wzy_C"/>
    <property type="match status" value="1"/>
</dbReference>
<evidence type="ECO:0000313" key="9">
    <source>
        <dbReference type="Proteomes" id="UP000537775"/>
    </source>
</evidence>
<evidence type="ECO:0000313" key="8">
    <source>
        <dbReference type="EMBL" id="MBB6390262.1"/>
    </source>
</evidence>
<evidence type="ECO:0000256" key="1">
    <source>
        <dbReference type="ARBA" id="ARBA00004141"/>
    </source>
</evidence>
<dbReference type="PANTHER" id="PTHR37422:SF13">
    <property type="entry name" value="LIPOPOLYSACCHARIDE BIOSYNTHESIS PROTEIN PA4999-RELATED"/>
    <property type="match status" value="1"/>
</dbReference>
<feature type="transmembrane region" description="Helical" evidence="6">
    <location>
        <begin position="70"/>
        <end position="89"/>
    </location>
</feature>
<feature type="transmembrane region" description="Helical" evidence="6">
    <location>
        <begin position="455"/>
        <end position="475"/>
    </location>
</feature>
<feature type="transmembrane region" description="Helical" evidence="6">
    <location>
        <begin position="190"/>
        <end position="211"/>
    </location>
</feature>
<organism evidence="8 9">
    <name type="scientific">Microbacterium thalassium</name>
    <dbReference type="NCBI Taxonomy" id="362649"/>
    <lineage>
        <taxon>Bacteria</taxon>
        <taxon>Bacillati</taxon>
        <taxon>Actinomycetota</taxon>
        <taxon>Actinomycetes</taxon>
        <taxon>Micrococcales</taxon>
        <taxon>Microbacteriaceae</taxon>
        <taxon>Microbacterium</taxon>
    </lineage>
</organism>
<name>A0A7X0FNJ4_9MICO</name>
<dbReference type="RefSeq" id="WP_184749534.1">
    <property type="nucleotide sequence ID" value="NZ_BAAAJR010000003.1"/>
</dbReference>
<dbReference type="InterPro" id="IPR051533">
    <property type="entry name" value="WaaL-like"/>
</dbReference>
<accession>A0A7X0FNJ4</accession>
<keyword evidence="2 6" id="KW-0812">Transmembrane</keyword>
<feature type="transmembrane region" description="Helical" evidence="6">
    <location>
        <begin position="31"/>
        <end position="63"/>
    </location>
</feature>
<protein>
    <submittedName>
        <fullName evidence="8">O-antigen ligase</fullName>
    </submittedName>
</protein>
<keyword evidence="4 6" id="KW-0472">Membrane</keyword>
<keyword evidence="3 6" id="KW-1133">Transmembrane helix</keyword>
<reference evidence="8 9" key="1">
    <citation type="submission" date="2020-08" db="EMBL/GenBank/DDBJ databases">
        <title>Sequencing the genomes of 1000 actinobacteria strains.</title>
        <authorList>
            <person name="Klenk H.-P."/>
        </authorList>
    </citation>
    <scope>NUCLEOTIDE SEQUENCE [LARGE SCALE GENOMIC DNA]</scope>
    <source>
        <strain evidence="8 9">DSM 12511</strain>
    </source>
</reference>
<evidence type="ECO:0000259" key="7">
    <source>
        <dbReference type="Pfam" id="PF04932"/>
    </source>
</evidence>
<feature type="transmembrane region" description="Helical" evidence="6">
    <location>
        <begin position="481"/>
        <end position="499"/>
    </location>
</feature>
<comment type="subcellular location">
    <subcellularLocation>
        <location evidence="1">Membrane</location>
        <topology evidence="1">Multi-pass membrane protein</topology>
    </subcellularLocation>
</comment>